<dbReference type="PROSITE" id="PS50005">
    <property type="entry name" value="TPR"/>
    <property type="match status" value="1"/>
</dbReference>
<dbReference type="InterPro" id="IPR002372">
    <property type="entry name" value="PQQ_rpt_dom"/>
</dbReference>
<name>A0A5B9MAR0_9BACT</name>
<dbReference type="SUPFAM" id="SSF48452">
    <property type="entry name" value="TPR-like"/>
    <property type="match status" value="1"/>
</dbReference>
<feature type="domain" description="Pyrrolo-quinoline quinone repeat" evidence="2">
    <location>
        <begin position="1144"/>
        <end position="1419"/>
    </location>
</feature>
<dbReference type="InterPro" id="IPR019734">
    <property type="entry name" value="TPR_rpt"/>
</dbReference>
<proteinExistence type="predicted"/>
<evidence type="ECO:0000313" key="4">
    <source>
        <dbReference type="Proteomes" id="UP000321353"/>
    </source>
</evidence>
<dbReference type="KEGG" id="smam:Mal15_13560"/>
<evidence type="ECO:0000313" key="3">
    <source>
        <dbReference type="EMBL" id="QEF97316.1"/>
    </source>
</evidence>
<gene>
    <name evidence="3" type="primary">bamB_3</name>
    <name evidence="3" type="ORF">Mal15_13560</name>
</gene>
<dbReference type="InterPro" id="IPR015943">
    <property type="entry name" value="WD40/YVTN_repeat-like_dom_sf"/>
</dbReference>
<dbReference type="EMBL" id="CP036264">
    <property type="protein sequence ID" value="QEF97316.1"/>
    <property type="molecule type" value="Genomic_DNA"/>
</dbReference>
<dbReference type="Proteomes" id="UP000321353">
    <property type="component" value="Chromosome"/>
</dbReference>
<dbReference type="InterPro" id="IPR011047">
    <property type="entry name" value="Quinoprotein_ADH-like_sf"/>
</dbReference>
<evidence type="ECO:0000259" key="2">
    <source>
        <dbReference type="Pfam" id="PF13360"/>
    </source>
</evidence>
<evidence type="ECO:0000256" key="1">
    <source>
        <dbReference type="PROSITE-ProRule" id="PRU00339"/>
    </source>
</evidence>
<accession>A0A5B9MAR0</accession>
<dbReference type="Gene3D" id="2.130.10.10">
    <property type="entry name" value="YVTN repeat-like/Quinoprotein amine dehydrogenase"/>
    <property type="match status" value="2"/>
</dbReference>
<reference evidence="3 4" key="1">
    <citation type="submission" date="2019-02" db="EMBL/GenBank/DDBJ databases">
        <title>Planctomycetal bacteria perform biofilm scaping via a novel small molecule.</title>
        <authorList>
            <person name="Jeske O."/>
            <person name="Boedeker C."/>
            <person name="Wiegand S."/>
            <person name="Breitling P."/>
            <person name="Kallscheuer N."/>
            <person name="Jogler M."/>
            <person name="Rohde M."/>
            <person name="Petersen J."/>
            <person name="Medema M.H."/>
            <person name="Surup F."/>
            <person name="Jogler C."/>
        </authorList>
    </citation>
    <scope>NUCLEOTIDE SEQUENCE [LARGE SCALE GENOMIC DNA]</scope>
    <source>
        <strain evidence="3 4">Mal15</strain>
    </source>
</reference>
<feature type="domain" description="Pyrrolo-quinoline quinone repeat" evidence="2">
    <location>
        <begin position="445"/>
        <end position="569"/>
    </location>
</feature>
<dbReference type="InterPro" id="IPR011990">
    <property type="entry name" value="TPR-like_helical_dom_sf"/>
</dbReference>
<organism evidence="3 4">
    <name type="scientific">Stieleria maiorica</name>
    <dbReference type="NCBI Taxonomy" id="2795974"/>
    <lineage>
        <taxon>Bacteria</taxon>
        <taxon>Pseudomonadati</taxon>
        <taxon>Planctomycetota</taxon>
        <taxon>Planctomycetia</taxon>
        <taxon>Pirellulales</taxon>
        <taxon>Pirellulaceae</taxon>
        <taxon>Stieleria</taxon>
    </lineage>
</organism>
<dbReference type="PANTHER" id="PTHR34512">
    <property type="entry name" value="CELL SURFACE PROTEIN"/>
    <property type="match status" value="1"/>
</dbReference>
<feature type="repeat" description="TPR" evidence="1">
    <location>
        <begin position="758"/>
        <end position="791"/>
    </location>
</feature>
<dbReference type="Pfam" id="PF13360">
    <property type="entry name" value="PQQ_2"/>
    <property type="match status" value="2"/>
</dbReference>
<keyword evidence="4" id="KW-1185">Reference proteome</keyword>
<dbReference type="PANTHER" id="PTHR34512:SF30">
    <property type="entry name" value="OUTER MEMBRANE PROTEIN ASSEMBLY FACTOR BAMB"/>
    <property type="match status" value="1"/>
</dbReference>
<dbReference type="Gene3D" id="1.25.40.10">
    <property type="entry name" value="Tetratricopeptide repeat domain"/>
    <property type="match status" value="1"/>
</dbReference>
<sequence length="1524" mass="167791">MNSAPLRFLSTIRILVFLPALWLVIGLGDRAAAQQGRFGVGFDQNMSRFIPPPRMLNQQLKDAQEAINDRRYSDAVVILGDLLERNVDPTDDSSIAGQDFFLEIKDSDQQRLDQSFLRHCRDLIGGLPSDAFATYELRYGALAKQSLEQATRDRDWKRLREVRRKYFHTAAGYQASLILAQRELYLGHPLASSLLLDDVVSSRHAVDQLGQGLLAMHAIACRLGGRSVPRELASTRVEVTIGDSADAETITDWRGWIDEHYQLPDMDSISRSADYPLLGGSASRNETDAGQLPLSTPRWMLETTATPLEEQRLRKKADELAASGRLVPPSWTPIRVGNQLLMRTTERLRGVDYRTGKRVWQYPWFQTDVSAETEQYDAMLGTGASGPPDRLSRRVWNDLPYGQITSDGKRVFLLDDLSPFQMLQINPLMGVRNTSTADGGRNTLVALELETEGKTLWRLGQNPTIESELNQAFFLGAPIAVDGALYAMAEIAGDILLVSLDPATGKLVWKQQLVAIEGAGIQFDAIRRISGATPSYHEGVLICPTGAGATVAVDLADRTLRWANSYQRRAMGSIMFNSRSGQSSDQLLQRWHNSAATASGMSVLVTPPATDNLYCFELVDGKKRFSKSRQAAFYLAGVRDDQFLMVSARDVVSHDLESGRLNWRTDQRLVSAGQQIVGRGVFGDDSYIVPTSGNELVEISLVDGTLVDRVTAQFPLGNLIAIDGEIISQGPTRLVVALGKKTLGPRVERILQDDPDNLDALVQKALLLSERGDRREALEVLQKARTIDPDSDDVLMLSISSMLGELRENPTPPPGLEEELDALIDTPNQRLEFLALRIESALRKRSVADATKRLLDFSRVMADLSPVGNEDDAILRDPARDCALDSWVCARAAEVMRIATEANEVNVVQEELQNYLESTRLESTKRLSAMTGQLGPLGIDDLVVTLGKRRIAEGELLLAERLLLGASLPSQLLDQQQLDFTADRAITLAEVYNEGSLYQDATAVSEALLKSDPAAENKDATIELQTRAEESLAATESSIDVASPVSLTWKSQSLPGAGRSTFLQAVVDPTLYGGQSFQGWKVVNRGGSVMFQNPDGNVMQLPMDEFRAARVQDRKAKISGGLMILERPGRISAVDLFALQGSRRSDASLWARDFGADGASNTQRKIETTVFGDSNFSYPTNAGAANQISEFRVGPVLGDRVLVLQAGDLLAVDTTNSETLWRNSSAPTLGHILVDQDRVAVVSYMKGIVSSVSQFDLFDGRAIESAEWEHGKVWATSGKHVLAYQVDAKSSAATVRLVDPFAGKVVLEIDAMIKQPLTQVAGRGCGRILQDRYMVLFDTNGRLVIWDLLKATELCRHDTGEMPELQSMYAMWMDGQILVLPANAVVRQKGDMLTQHGETHRTVHQIIAVSTRSGEIIWNRDFQDDAWGITVDQPYGSPVVLLARSKTIYEVNKSTPKMDVAMLRLTDGETIHEQLERVVSPQSTGLTTYLTVQPELSRVQATIDGEQLVYAFGETSAPIRQPAE</sequence>
<protein>
    <submittedName>
        <fullName evidence="3">Outer membrane protein assembly factor BamB</fullName>
    </submittedName>
</protein>
<keyword evidence="1" id="KW-0802">TPR repeat</keyword>
<dbReference type="RefSeq" id="WP_147867017.1">
    <property type="nucleotide sequence ID" value="NZ_CP036264.1"/>
</dbReference>
<dbReference type="SUPFAM" id="SSF50998">
    <property type="entry name" value="Quinoprotein alcohol dehydrogenase-like"/>
    <property type="match status" value="2"/>
</dbReference>